<gene>
    <name evidence="1" type="ORF">WN51_10793</name>
</gene>
<sequence>MLYDNILEYRLRYILEYITVKLLSLDGNEIWKDIDFEPKSSANLRIKSRLCRDESETKVTIDQSRYKSNLPEKIHPRARSENEEQKKEEVRTIRLRLVVPWKSFDLEIQPPMTTVYYVDSVLVSASEKVQLQSDEPSNIYGRTVMAERSCTPAYFPCDSKDHPLTWEMNVWNLCRRMSLMAGALL</sequence>
<organism evidence="1 2">
    <name type="scientific">Melipona quadrifasciata</name>
    <dbReference type="NCBI Taxonomy" id="166423"/>
    <lineage>
        <taxon>Eukaryota</taxon>
        <taxon>Metazoa</taxon>
        <taxon>Ecdysozoa</taxon>
        <taxon>Arthropoda</taxon>
        <taxon>Hexapoda</taxon>
        <taxon>Insecta</taxon>
        <taxon>Pterygota</taxon>
        <taxon>Neoptera</taxon>
        <taxon>Endopterygota</taxon>
        <taxon>Hymenoptera</taxon>
        <taxon>Apocrita</taxon>
        <taxon>Aculeata</taxon>
        <taxon>Apoidea</taxon>
        <taxon>Anthophila</taxon>
        <taxon>Apidae</taxon>
        <taxon>Melipona</taxon>
    </lineage>
</organism>
<dbReference type="EMBL" id="KQ435737">
    <property type="protein sequence ID" value="KOX76937.1"/>
    <property type="molecule type" value="Genomic_DNA"/>
</dbReference>
<evidence type="ECO:0000313" key="2">
    <source>
        <dbReference type="Proteomes" id="UP000053105"/>
    </source>
</evidence>
<accession>A0A0M9A4A7</accession>
<name>A0A0M9A4A7_9HYME</name>
<proteinExistence type="predicted"/>
<evidence type="ECO:0000313" key="1">
    <source>
        <dbReference type="EMBL" id="KOX76937.1"/>
    </source>
</evidence>
<reference evidence="1 2" key="1">
    <citation type="submission" date="2015-07" db="EMBL/GenBank/DDBJ databases">
        <title>The genome of Melipona quadrifasciata.</title>
        <authorList>
            <person name="Pan H."/>
            <person name="Kapheim K."/>
        </authorList>
    </citation>
    <scope>NUCLEOTIDE SEQUENCE [LARGE SCALE GENOMIC DNA]</scope>
    <source>
        <strain evidence="1">0111107301</strain>
        <tissue evidence="1">Whole body</tissue>
    </source>
</reference>
<dbReference type="AlphaFoldDB" id="A0A0M9A4A7"/>
<protein>
    <submittedName>
        <fullName evidence="1">Uncharacterized protein</fullName>
    </submittedName>
</protein>
<keyword evidence="2" id="KW-1185">Reference proteome</keyword>
<dbReference type="Proteomes" id="UP000053105">
    <property type="component" value="Unassembled WGS sequence"/>
</dbReference>